<dbReference type="InterPro" id="IPR013559">
    <property type="entry name" value="YheO"/>
</dbReference>
<evidence type="ECO:0000259" key="2">
    <source>
        <dbReference type="Pfam" id="PF13309"/>
    </source>
</evidence>
<evidence type="ECO:0000259" key="1">
    <source>
        <dbReference type="Pfam" id="PF08348"/>
    </source>
</evidence>
<protein>
    <recommendedName>
        <fullName evidence="5">Transcriptional regulator</fullName>
    </recommendedName>
</protein>
<reference evidence="3 4" key="1">
    <citation type="submission" date="2019-08" db="EMBL/GenBank/DDBJ databases">
        <title>Bacillus genomes from the desert of Cuatro Cienegas, Coahuila.</title>
        <authorList>
            <person name="Olmedo-Alvarez G."/>
        </authorList>
    </citation>
    <scope>NUCLEOTIDE SEQUENCE [LARGE SCALE GENOMIC DNA]</scope>
    <source>
        <strain evidence="3 4">CH37_1T</strain>
    </source>
</reference>
<organism evidence="3 4">
    <name type="scientific">Bacillus infantis</name>
    <dbReference type="NCBI Taxonomy" id="324767"/>
    <lineage>
        <taxon>Bacteria</taxon>
        <taxon>Bacillati</taxon>
        <taxon>Bacillota</taxon>
        <taxon>Bacilli</taxon>
        <taxon>Bacillales</taxon>
        <taxon>Bacillaceae</taxon>
        <taxon>Bacillus</taxon>
    </lineage>
</organism>
<gene>
    <name evidence="3" type="ORF">FZD47_09005</name>
</gene>
<dbReference type="PANTHER" id="PTHR35568">
    <property type="entry name" value="TRANSCRIPTIONAL REGULATOR DAUR"/>
    <property type="match status" value="1"/>
</dbReference>
<accession>A0A5D4SRD5</accession>
<dbReference type="Pfam" id="PF13309">
    <property type="entry name" value="HTH_22"/>
    <property type="match status" value="1"/>
</dbReference>
<dbReference type="PANTHER" id="PTHR35568:SF1">
    <property type="entry name" value="TRANSCRIPTIONAL REGULATOR DAUR"/>
    <property type="match status" value="1"/>
</dbReference>
<comment type="caution">
    <text evidence="3">The sequence shown here is derived from an EMBL/GenBank/DDBJ whole genome shotgun (WGS) entry which is preliminary data.</text>
</comment>
<dbReference type="EMBL" id="VTES01000002">
    <property type="protein sequence ID" value="TYS65569.1"/>
    <property type="molecule type" value="Genomic_DNA"/>
</dbReference>
<name>A0A5D4SRD5_9BACI</name>
<dbReference type="Pfam" id="PF08348">
    <property type="entry name" value="PAS_6"/>
    <property type="match status" value="1"/>
</dbReference>
<sequence>MLVAMFGKRCEVAVHDFSSLKNSLVYIAGNLTGRQIGSPITDLVLNELAKKKDKVDDIPNYRTQTKKGAILKSSTIFLRDGENHVVGALCINYDISLFMQFGGEIEDFISIHSGETKEENFYSSVQDVIHGMVEQVLNGFKKSPSIMQLEEKVECVRQLEEKGAFLIKGATDYVANVLGVSKFTVYNYLQKIRTESEFQKQ</sequence>
<feature type="domain" description="Transcriptional regulator DauR-like HTH" evidence="2">
    <location>
        <begin position="129"/>
        <end position="189"/>
    </location>
</feature>
<proteinExistence type="predicted"/>
<feature type="domain" description="YheO-like" evidence="1">
    <location>
        <begin position="1"/>
        <end position="101"/>
    </location>
</feature>
<dbReference type="Proteomes" id="UP000323732">
    <property type="component" value="Unassembled WGS sequence"/>
</dbReference>
<evidence type="ECO:0008006" key="5">
    <source>
        <dbReference type="Google" id="ProtNLM"/>
    </source>
</evidence>
<dbReference type="InterPro" id="IPR039446">
    <property type="entry name" value="DauR-like"/>
</dbReference>
<dbReference type="AlphaFoldDB" id="A0A5D4SRD5"/>
<evidence type="ECO:0000313" key="4">
    <source>
        <dbReference type="Proteomes" id="UP000323732"/>
    </source>
</evidence>
<evidence type="ECO:0000313" key="3">
    <source>
        <dbReference type="EMBL" id="TYS65569.1"/>
    </source>
</evidence>
<dbReference type="InterPro" id="IPR039445">
    <property type="entry name" value="DauR-like_HTH"/>
</dbReference>